<dbReference type="AlphaFoldDB" id="A0A8H3DJM1"/>
<evidence type="ECO:0000313" key="2">
    <source>
        <dbReference type="Proteomes" id="UP000663853"/>
    </source>
</evidence>
<dbReference type="OrthoDB" id="9996127at2759"/>
<comment type="caution">
    <text evidence="1">The sequence shown here is derived from an EMBL/GenBank/DDBJ whole genome shotgun (WGS) entry which is preliminary data.</text>
</comment>
<protein>
    <submittedName>
        <fullName evidence="1">Uncharacterized protein</fullName>
    </submittedName>
</protein>
<organism evidence="1 2">
    <name type="scientific">Rhizoctonia solani</name>
    <dbReference type="NCBI Taxonomy" id="456999"/>
    <lineage>
        <taxon>Eukaryota</taxon>
        <taxon>Fungi</taxon>
        <taxon>Dikarya</taxon>
        <taxon>Basidiomycota</taxon>
        <taxon>Agaricomycotina</taxon>
        <taxon>Agaricomycetes</taxon>
        <taxon>Cantharellales</taxon>
        <taxon>Ceratobasidiaceae</taxon>
        <taxon>Rhizoctonia</taxon>
    </lineage>
</organism>
<gene>
    <name evidence="1" type="ORF">RDB_LOCUS160766</name>
</gene>
<reference evidence="1" key="1">
    <citation type="submission" date="2021-01" db="EMBL/GenBank/DDBJ databases">
        <authorList>
            <person name="Kaushik A."/>
        </authorList>
    </citation>
    <scope>NUCLEOTIDE SEQUENCE</scope>
    <source>
        <strain evidence="1">AG6-10EEA</strain>
    </source>
</reference>
<feature type="non-terminal residue" evidence="1">
    <location>
        <position position="1"/>
    </location>
</feature>
<dbReference type="EMBL" id="CAJMXA010003915">
    <property type="protein sequence ID" value="CAE6526642.1"/>
    <property type="molecule type" value="Genomic_DNA"/>
</dbReference>
<name>A0A8H3DJM1_9AGAM</name>
<proteinExistence type="predicted"/>
<sequence length="114" mass="12900">MAGQNKAFGTYSLPRSFERNANMLMLNKCVVRRNRIKRKRALLCNLRNLPLKGNSIPKIMRGPYKTIQATIDHPATLRQPLSDAGVGLWTPFQELGVPYTNSAIRRARSKMCTV</sequence>
<dbReference type="Proteomes" id="UP000663853">
    <property type="component" value="Unassembled WGS sequence"/>
</dbReference>
<evidence type="ECO:0000313" key="1">
    <source>
        <dbReference type="EMBL" id="CAE6526642.1"/>
    </source>
</evidence>
<accession>A0A8H3DJM1</accession>